<protein>
    <submittedName>
        <fullName evidence="2">Uncharacterized protein</fullName>
    </submittedName>
</protein>
<dbReference type="OrthoDB" id="32942at35237"/>
<accession>K4F7L4</accession>
<dbReference type="KEGG" id="vg:13994072"/>
<evidence type="ECO:0000313" key="3">
    <source>
        <dbReference type="Proteomes" id="UP000000457"/>
    </source>
</evidence>
<dbReference type="Proteomes" id="UP000000457">
    <property type="component" value="Segment"/>
</dbReference>
<proteinExistence type="predicted"/>
<dbReference type="RefSeq" id="YP_006987437.1">
    <property type="nucleotide sequence ID" value="NC_019401.1"/>
</dbReference>
<feature type="compositionally biased region" description="Low complexity" evidence="1">
    <location>
        <begin position="138"/>
        <end position="156"/>
    </location>
</feature>
<keyword evidence="3" id="KW-1185">Reference proteome</keyword>
<feature type="region of interest" description="Disordered" evidence="1">
    <location>
        <begin position="125"/>
        <end position="156"/>
    </location>
</feature>
<feature type="compositionally biased region" description="Basic and acidic residues" evidence="1">
    <location>
        <begin position="125"/>
        <end position="136"/>
    </location>
</feature>
<dbReference type="GeneID" id="13994072"/>
<dbReference type="EMBL" id="JN882285">
    <property type="protein sequence ID" value="AFC21782.1"/>
    <property type="molecule type" value="Genomic_DNA"/>
</dbReference>
<reference evidence="2 3" key="1">
    <citation type="journal article" date="2014" name="Virology">
        <title>Supersize me: Cronobacter sakazakii phage GAP32.</title>
        <authorList>
            <person name="Abbasifar R."/>
            <person name="Griffiths M.W."/>
            <person name="Sabour P.M."/>
            <person name="Ackermann H.-W."/>
            <person name="Vandersteegen K."/>
            <person name="Lavigne R."/>
            <person name="Noben J.-P."/>
            <person name="Villa A.A."/>
            <person name="Abbasifar A."/>
            <person name="Nash J.H.E."/>
            <person name="Kropinski A.M."/>
        </authorList>
    </citation>
    <scope>NUCLEOTIDE SEQUENCE [LARGE SCALE GENOMIC DNA]</scope>
    <source>
        <strain evidence="2">GAP-32</strain>
    </source>
</reference>
<evidence type="ECO:0000313" key="2">
    <source>
        <dbReference type="EMBL" id="AFC21782.1"/>
    </source>
</evidence>
<organism evidence="2 3">
    <name type="scientific">Cronobacter phage vB_CsaM_GAP32</name>
    <dbReference type="NCBI Taxonomy" id="1141136"/>
    <lineage>
        <taxon>Viruses</taxon>
        <taxon>Duplodnaviria</taxon>
        <taxon>Heunggongvirae</taxon>
        <taxon>Uroviricota</taxon>
        <taxon>Caudoviricetes</taxon>
        <taxon>Mimasvirus</taxon>
        <taxon>Mimasvirus GAP32</taxon>
    </lineage>
</organism>
<gene>
    <name evidence="2" type="ORF">GAP32_332</name>
</gene>
<name>K4F7L4_9CAUD</name>
<evidence type="ECO:0000256" key="1">
    <source>
        <dbReference type="SAM" id="MobiDB-lite"/>
    </source>
</evidence>
<sequence length="183" mass="19811">MNTVTFVYTDGITYKATNVQHIEKQDSVIEYTQSVINESGTVGGINLRAVDLSDLLYAVVKNQETKEVTIIPGIFDNFEVVPKGVAVQRQANIEAEAARIAADRAAKAPEREAKEKAKYEQRRKARKEAWEAEHGVKAANVAPAPAPAPTGATEETADTGVFAALSAAGINERDMSVLRDLLK</sequence>